<organism evidence="4 5">
    <name type="scientific">Amborella trichopoda</name>
    <dbReference type="NCBI Taxonomy" id="13333"/>
    <lineage>
        <taxon>Eukaryota</taxon>
        <taxon>Viridiplantae</taxon>
        <taxon>Streptophyta</taxon>
        <taxon>Embryophyta</taxon>
        <taxon>Tracheophyta</taxon>
        <taxon>Spermatophyta</taxon>
        <taxon>Magnoliopsida</taxon>
        <taxon>Amborellales</taxon>
        <taxon>Amborellaceae</taxon>
        <taxon>Amborella</taxon>
    </lineage>
</organism>
<dbReference type="PANTHER" id="PTHR46739">
    <property type="entry name" value="AQUAPORIN SIP1-1"/>
    <property type="match status" value="1"/>
</dbReference>
<accession>W1P0N5</accession>
<dbReference type="InterPro" id="IPR044222">
    <property type="entry name" value="SIP1-1/2-like"/>
</dbReference>
<keyword evidence="1" id="KW-0813">Transport</keyword>
<dbReference type="Proteomes" id="UP000017836">
    <property type="component" value="Unassembled WGS sequence"/>
</dbReference>
<dbReference type="PANTHER" id="PTHR46739:SF3">
    <property type="entry name" value="AQUAPORIN SIP1-1"/>
    <property type="match status" value="1"/>
</dbReference>
<dbReference type="GO" id="GO:0015250">
    <property type="term" value="F:water channel activity"/>
    <property type="evidence" value="ECO:0007669"/>
    <property type="project" value="InterPro"/>
</dbReference>
<proteinExistence type="predicted"/>
<evidence type="ECO:0000256" key="2">
    <source>
        <dbReference type="ARBA" id="ARBA00022737"/>
    </source>
</evidence>
<protein>
    <submittedName>
        <fullName evidence="4">Uncharacterized protein</fullName>
    </submittedName>
</protein>
<reference evidence="5" key="1">
    <citation type="journal article" date="2013" name="Science">
        <title>The Amborella genome and the evolution of flowering plants.</title>
        <authorList>
            <consortium name="Amborella Genome Project"/>
        </authorList>
    </citation>
    <scope>NUCLEOTIDE SEQUENCE [LARGE SCALE GENOMIC DNA]</scope>
</reference>
<sequence>MEELPLQLAKFTLVRMGTVTVKSAIGDALITFMWINSATAIGSLTSIITSSYLPHLQLGDFLTTTVLFSIILLIFVWLGDAMGGASFNPTTLTLLYAAGIWINWGRLGDREGDACDIQDHGGGAVALRGPKSGTGGPQTQ</sequence>
<evidence type="ECO:0000313" key="5">
    <source>
        <dbReference type="Proteomes" id="UP000017836"/>
    </source>
</evidence>
<feature type="transmembrane region" description="Helical" evidence="3">
    <location>
        <begin position="61"/>
        <end position="79"/>
    </location>
</feature>
<evidence type="ECO:0000256" key="1">
    <source>
        <dbReference type="ARBA" id="ARBA00022448"/>
    </source>
</evidence>
<evidence type="ECO:0000313" key="4">
    <source>
        <dbReference type="EMBL" id="ERN01169.1"/>
    </source>
</evidence>
<dbReference type="HOGENOM" id="CLU_1837778_0_0_1"/>
<name>W1P0N5_AMBTC</name>
<keyword evidence="3" id="KW-0812">Transmembrane</keyword>
<dbReference type="Gramene" id="ERN01169">
    <property type="protein sequence ID" value="ERN01169"/>
    <property type="gene ID" value="AMTR_s00002p00224420"/>
</dbReference>
<dbReference type="EMBL" id="KI394767">
    <property type="protein sequence ID" value="ERN01169.1"/>
    <property type="molecule type" value="Genomic_DNA"/>
</dbReference>
<evidence type="ECO:0000256" key="3">
    <source>
        <dbReference type="SAM" id="Phobius"/>
    </source>
</evidence>
<keyword evidence="3" id="KW-0472">Membrane</keyword>
<keyword evidence="5" id="KW-1185">Reference proteome</keyword>
<dbReference type="AlphaFoldDB" id="W1P0N5"/>
<keyword evidence="2" id="KW-0677">Repeat</keyword>
<gene>
    <name evidence="4" type="ORF">AMTR_s00002p00224420</name>
</gene>
<keyword evidence="3" id="KW-1133">Transmembrane helix</keyword>